<protein>
    <recommendedName>
        <fullName evidence="3">[Citrate [pro-3S]-lyase] ligase</fullName>
        <ecNumber evidence="3">6.2.1.22</ecNumber>
    </recommendedName>
</protein>
<dbReference type="NCBIfam" id="TIGR00124">
    <property type="entry name" value="cit_ly_ligase"/>
    <property type="match status" value="1"/>
</dbReference>
<accession>A0A1M6PCE8</accession>
<dbReference type="EMBL" id="FRAG01000023">
    <property type="protein sequence ID" value="SHK05614.1"/>
    <property type="molecule type" value="Genomic_DNA"/>
</dbReference>
<gene>
    <name evidence="5" type="ORF">SAMN02745912_02099</name>
</gene>
<dbReference type="NCBIfam" id="TIGR00125">
    <property type="entry name" value="cyt_tran_rel"/>
    <property type="match status" value="1"/>
</dbReference>
<dbReference type="GO" id="GO:0005524">
    <property type="term" value="F:ATP binding"/>
    <property type="evidence" value="ECO:0007669"/>
    <property type="project" value="UniProtKB-UniRule"/>
</dbReference>
<reference evidence="5 6" key="1">
    <citation type="submission" date="2016-11" db="EMBL/GenBank/DDBJ databases">
        <authorList>
            <person name="Jaros S."/>
            <person name="Januszkiewicz K."/>
            <person name="Wedrychowicz H."/>
        </authorList>
    </citation>
    <scope>NUCLEOTIDE SEQUENCE [LARGE SCALE GENOMIC DNA]</scope>
    <source>
        <strain evidence="5 6">DSM 15212</strain>
    </source>
</reference>
<dbReference type="STRING" id="1121301.SAMN02745912_02099"/>
<keyword evidence="3 5" id="KW-0436">Ligase</keyword>
<organism evidence="5 6">
    <name type="scientific">Paramaledivibacter caminithermalis (strain DSM 15212 / CIP 107654 / DViRD3)</name>
    <name type="common">Clostridium caminithermale</name>
    <dbReference type="NCBI Taxonomy" id="1121301"/>
    <lineage>
        <taxon>Bacteria</taxon>
        <taxon>Bacillati</taxon>
        <taxon>Bacillota</taxon>
        <taxon>Clostridia</taxon>
        <taxon>Peptostreptococcales</taxon>
        <taxon>Caminicellaceae</taxon>
        <taxon>Paramaledivibacter</taxon>
    </lineage>
</organism>
<dbReference type="InterPro" id="IPR014729">
    <property type="entry name" value="Rossmann-like_a/b/a_fold"/>
</dbReference>
<dbReference type="EC" id="6.2.1.22" evidence="3"/>
<evidence type="ECO:0000256" key="2">
    <source>
        <dbReference type="ARBA" id="ARBA00022840"/>
    </source>
</evidence>
<dbReference type="GO" id="GO:0008771">
    <property type="term" value="F:[citrate (pro-3S)-lyase] ligase activity"/>
    <property type="evidence" value="ECO:0007669"/>
    <property type="project" value="UniProtKB-EC"/>
</dbReference>
<comment type="function">
    <text evidence="3">Acetylation of prosthetic group (2-(5''-phosphoribosyl)-3'-dephosphocoenzyme-A) of the gamma subunit of citrate lyase.</text>
</comment>
<feature type="domain" description="Citrate lyase ligase C-terminal" evidence="4">
    <location>
        <begin position="148"/>
        <end position="329"/>
    </location>
</feature>
<dbReference type="InterPro" id="IPR016181">
    <property type="entry name" value="Acyl_CoA_acyltransferase"/>
</dbReference>
<dbReference type="AlphaFoldDB" id="A0A1M6PCE8"/>
<dbReference type="PANTHER" id="PTHR40599">
    <property type="entry name" value="[CITRATE [PRO-3S]-LYASE] LIGASE"/>
    <property type="match status" value="1"/>
</dbReference>
<dbReference type="InterPro" id="IPR005216">
    <property type="entry name" value="Citrate_lyase_ligase"/>
</dbReference>
<evidence type="ECO:0000313" key="5">
    <source>
        <dbReference type="EMBL" id="SHK05614.1"/>
    </source>
</evidence>
<evidence type="ECO:0000256" key="1">
    <source>
        <dbReference type="ARBA" id="ARBA00022741"/>
    </source>
</evidence>
<dbReference type="SMART" id="SM00764">
    <property type="entry name" value="Citrate_ly_lig"/>
    <property type="match status" value="1"/>
</dbReference>
<dbReference type="PANTHER" id="PTHR40599:SF1">
    <property type="entry name" value="[CITRATE [PRO-3S]-LYASE] LIGASE"/>
    <property type="match status" value="1"/>
</dbReference>
<keyword evidence="2 3" id="KW-0067">ATP-binding</keyword>
<dbReference type="InterPro" id="IPR013166">
    <property type="entry name" value="Citrate_lyase_ligase_C"/>
</dbReference>
<keyword evidence="5" id="KW-0456">Lyase</keyword>
<sequence length="349" mass="39890">MMFSDFQVNQIDISEKKIREEVIKLLQQNDLSIDTSLELMIGVFDAEKLIATGGIKANTLRCIAVDKKYQGGKALNMLMSELIKLQYRRNINDIFLFTKPSAKNSFEFMGFYVVEEIDGSVVLMENRPHGLKEYLTNLSKLRVEGNKISAIVMNGNPFTLGHRYLIERAARESDHLHVFVLSSEESTFPYEVRMNLINEGTKDIKNLTIHKGGDYIISNATFPSYFIKEKSDILHIHTMLDAKIFGKYIAPCLGINRRYVGEEPYCETTNMYNQTLKKLLPKYGIKVIEISRKTIDDVYISASNVRSFIAKGEIDKVKSLVPNSTYSFLTTEEGQQLINKIKTSLNKRH</sequence>
<dbReference type="Gene3D" id="3.40.50.620">
    <property type="entry name" value="HUPs"/>
    <property type="match status" value="1"/>
</dbReference>
<evidence type="ECO:0000259" key="4">
    <source>
        <dbReference type="SMART" id="SM00764"/>
    </source>
</evidence>
<dbReference type="Pfam" id="PF08218">
    <property type="entry name" value="Citrate_ly_lig"/>
    <property type="match status" value="1"/>
</dbReference>
<evidence type="ECO:0000256" key="3">
    <source>
        <dbReference type="PIRNR" id="PIRNR005751"/>
    </source>
</evidence>
<comment type="catalytic activity">
    <reaction evidence="3">
        <text>holo-[citrate lyase ACP] + acetate + ATP = acetyl-[citrate lyase ACP] + AMP + diphosphate</text>
        <dbReference type="Rhea" id="RHEA:23788"/>
        <dbReference type="Rhea" id="RHEA-COMP:10158"/>
        <dbReference type="Rhea" id="RHEA-COMP:13710"/>
        <dbReference type="ChEBI" id="CHEBI:30089"/>
        <dbReference type="ChEBI" id="CHEBI:30616"/>
        <dbReference type="ChEBI" id="CHEBI:33019"/>
        <dbReference type="ChEBI" id="CHEBI:82683"/>
        <dbReference type="ChEBI" id="CHEBI:137976"/>
        <dbReference type="ChEBI" id="CHEBI:456215"/>
        <dbReference type="EC" id="6.2.1.22"/>
    </reaction>
</comment>
<evidence type="ECO:0000313" key="6">
    <source>
        <dbReference type="Proteomes" id="UP000184465"/>
    </source>
</evidence>
<keyword evidence="1 3" id="KW-0547">Nucleotide-binding</keyword>
<dbReference type="SUPFAM" id="SSF55729">
    <property type="entry name" value="Acyl-CoA N-acyltransferases (Nat)"/>
    <property type="match status" value="1"/>
</dbReference>
<name>A0A1M6PCE8_PARC5</name>
<dbReference type="Proteomes" id="UP000184465">
    <property type="component" value="Unassembled WGS sequence"/>
</dbReference>
<dbReference type="SUPFAM" id="SSF52374">
    <property type="entry name" value="Nucleotidylyl transferase"/>
    <property type="match status" value="1"/>
</dbReference>
<dbReference type="GO" id="GO:0016829">
    <property type="term" value="F:lyase activity"/>
    <property type="evidence" value="ECO:0007669"/>
    <property type="project" value="UniProtKB-KW"/>
</dbReference>
<proteinExistence type="predicted"/>
<dbReference type="PIRSF" id="PIRSF005751">
    <property type="entry name" value="Acet_citr_lig"/>
    <property type="match status" value="1"/>
</dbReference>
<dbReference type="OrthoDB" id="9779753at2"/>
<dbReference type="Gene3D" id="3.40.630.30">
    <property type="match status" value="1"/>
</dbReference>
<dbReference type="InterPro" id="IPR004821">
    <property type="entry name" value="Cyt_trans-like"/>
</dbReference>
<dbReference type="RefSeq" id="WP_084111935.1">
    <property type="nucleotide sequence ID" value="NZ_FRAG01000023.1"/>
</dbReference>
<keyword evidence="6" id="KW-1185">Reference proteome</keyword>